<dbReference type="InterPro" id="IPR036397">
    <property type="entry name" value="RNaseH_sf"/>
</dbReference>
<name>A0A1I7XB91_HETBA</name>
<keyword evidence="1" id="KW-1185">Reference proteome</keyword>
<dbReference type="WBParaSite" id="Hba_14620">
    <property type="protein sequence ID" value="Hba_14620"/>
    <property type="gene ID" value="Hba_14620"/>
</dbReference>
<evidence type="ECO:0000313" key="1">
    <source>
        <dbReference type="Proteomes" id="UP000095283"/>
    </source>
</evidence>
<organism evidence="1 2">
    <name type="scientific">Heterorhabditis bacteriophora</name>
    <name type="common">Entomopathogenic nematode worm</name>
    <dbReference type="NCBI Taxonomy" id="37862"/>
    <lineage>
        <taxon>Eukaryota</taxon>
        <taxon>Metazoa</taxon>
        <taxon>Ecdysozoa</taxon>
        <taxon>Nematoda</taxon>
        <taxon>Chromadorea</taxon>
        <taxon>Rhabditida</taxon>
        <taxon>Rhabditina</taxon>
        <taxon>Rhabditomorpha</taxon>
        <taxon>Strongyloidea</taxon>
        <taxon>Heterorhabditidae</taxon>
        <taxon>Heterorhabditis</taxon>
    </lineage>
</organism>
<sequence length="143" mass="16307">MSCASTLSLHERSQIKALSTAGYTVKRIADVKFNLDGPDSCHSYWRYLRKQPRHFSTRNFGGGSDVLGHRLRSPDLNPIENLWAIVVRRIYADNHQFETAKDLYSVISKAWSEVNKSVIKNLVNSMPERIFQGINRSGSCTDY</sequence>
<dbReference type="Proteomes" id="UP000095283">
    <property type="component" value="Unplaced"/>
</dbReference>
<accession>A0A1I7XB91</accession>
<dbReference type="GO" id="GO:0003676">
    <property type="term" value="F:nucleic acid binding"/>
    <property type="evidence" value="ECO:0007669"/>
    <property type="project" value="InterPro"/>
</dbReference>
<proteinExistence type="predicted"/>
<evidence type="ECO:0000313" key="2">
    <source>
        <dbReference type="WBParaSite" id="Hba_14620"/>
    </source>
</evidence>
<protein>
    <submittedName>
        <fullName evidence="2">DDE_3 domain-containing protein</fullName>
    </submittedName>
</protein>
<dbReference type="Gene3D" id="3.30.420.10">
    <property type="entry name" value="Ribonuclease H-like superfamily/Ribonuclease H"/>
    <property type="match status" value="1"/>
</dbReference>
<reference evidence="2" key="1">
    <citation type="submission" date="2016-11" db="UniProtKB">
        <authorList>
            <consortium name="WormBaseParasite"/>
        </authorList>
    </citation>
    <scope>IDENTIFICATION</scope>
</reference>
<dbReference type="AlphaFoldDB" id="A0A1I7XB91"/>